<dbReference type="PRINTS" id="PR00888">
    <property type="entry name" value="SM22CALPONIN"/>
</dbReference>
<dbReference type="GO" id="GO:0007015">
    <property type="term" value="P:actin filament organization"/>
    <property type="evidence" value="ECO:0007669"/>
    <property type="project" value="TreeGrafter"/>
</dbReference>
<dbReference type="InterPro" id="IPR001715">
    <property type="entry name" value="CH_dom"/>
</dbReference>
<dbReference type="PANTHER" id="PTHR47385">
    <property type="entry name" value="CALPONIN"/>
    <property type="match status" value="1"/>
</dbReference>
<gene>
    <name evidence="2" type="ORF">HG537_0F05020</name>
</gene>
<keyword evidence="3" id="KW-1185">Reference proteome</keyword>
<protein>
    <recommendedName>
        <fullName evidence="1">Calponin-homology (CH) domain-containing protein</fullName>
    </recommendedName>
</protein>
<dbReference type="GO" id="GO:0015629">
    <property type="term" value="C:actin cytoskeleton"/>
    <property type="evidence" value="ECO:0007669"/>
    <property type="project" value="TreeGrafter"/>
</dbReference>
<dbReference type="Proteomes" id="UP000510647">
    <property type="component" value="Chromosome 6"/>
</dbReference>
<dbReference type="InterPro" id="IPR003096">
    <property type="entry name" value="SM22_calponin"/>
</dbReference>
<dbReference type="Gene3D" id="1.10.418.10">
    <property type="entry name" value="Calponin-like domain"/>
    <property type="match status" value="1"/>
</dbReference>
<proteinExistence type="predicted"/>
<dbReference type="OrthoDB" id="21595at2759"/>
<dbReference type="InterPro" id="IPR036872">
    <property type="entry name" value="CH_dom_sf"/>
</dbReference>
<evidence type="ECO:0000313" key="3">
    <source>
        <dbReference type="Proteomes" id="UP000510647"/>
    </source>
</evidence>
<reference evidence="2 3" key="1">
    <citation type="submission" date="2020-06" db="EMBL/GenBank/DDBJ databases">
        <title>The yeast mating-type switching endonuclease HO is a domesticated member of an unorthodox homing genetic element family.</title>
        <authorList>
            <person name="Coughlan A.Y."/>
            <person name="Lombardi L."/>
            <person name="Braun-Galleani S."/>
            <person name="Martos A.R."/>
            <person name="Galeote V."/>
            <person name="Bigey F."/>
            <person name="Dequin S."/>
            <person name="Byrne K.P."/>
            <person name="Wolfe K.H."/>
        </authorList>
    </citation>
    <scope>NUCLEOTIDE SEQUENCE [LARGE SCALE GENOMIC DNA]</scope>
    <source>
        <strain evidence="2 3">CBS2947</strain>
    </source>
</reference>
<dbReference type="PROSITE" id="PS50021">
    <property type="entry name" value="CH"/>
    <property type="match status" value="1"/>
</dbReference>
<accession>A0A7H9HWN6</accession>
<dbReference type="SMART" id="SM00033">
    <property type="entry name" value="CH"/>
    <property type="match status" value="1"/>
</dbReference>
<evidence type="ECO:0000259" key="1">
    <source>
        <dbReference type="PROSITE" id="PS50021"/>
    </source>
</evidence>
<evidence type="ECO:0000313" key="2">
    <source>
        <dbReference type="EMBL" id="QLQ81741.1"/>
    </source>
</evidence>
<sequence>MSYGIPADVTSLDEDLKLVREAKFSREAIEDIKRWIFQSVLEDVVPEESLIESLKDGTVLCRLANRLYSADVGNGTELIKWKKSTMPFVQMEQISQFLSFARSYGVPEDELFQTVDLFEEKDPAIVYQTLKSLSRYANKKHPQKFVVLGPQLATKRPRPPIKQKPKHLQAGWSTTEYGYMGGASQTTEKIVFGQRRDIK</sequence>
<dbReference type="InterPro" id="IPR050606">
    <property type="entry name" value="Calponin-like"/>
</dbReference>
<dbReference type="PANTHER" id="PTHR47385:SF14">
    <property type="entry name" value="TRANSGELIN"/>
    <property type="match status" value="1"/>
</dbReference>
<dbReference type="SUPFAM" id="SSF47576">
    <property type="entry name" value="Calponin-homology domain, CH-domain"/>
    <property type="match status" value="1"/>
</dbReference>
<dbReference type="AlphaFoldDB" id="A0A7H9HWN6"/>
<dbReference type="GO" id="GO:0051015">
    <property type="term" value="F:actin filament binding"/>
    <property type="evidence" value="ECO:0007669"/>
    <property type="project" value="TreeGrafter"/>
</dbReference>
<dbReference type="Pfam" id="PF00307">
    <property type="entry name" value="CH"/>
    <property type="match status" value="1"/>
</dbReference>
<organism evidence="2 3">
    <name type="scientific">Torulaspora globosa</name>
    <dbReference type="NCBI Taxonomy" id="48254"/>
    <lineage>
        <taxon>Eukaryota</taxon>
        <taxon>Fungi</taxon>
        <taxon>Dikarya</taxon>
        <taxon>Ascomycota</taxon>
        <taxon>Saccharomycotina</taxon>
        <taxon>Saccharomycetes</taxon>
        <taxon>Saccharomycetales</taxon>
        <taxon>Saccharomycetaceae</taxon>
        <taxon>Torulaspora</taxon>
    </lineage>
</organism>
<name>A0A7H9HWN6_9SACH</name>
<feature type="domain" description="Calponin-homology (CH)" evidence="1">
    <location>
        <begin position="26"/>
        <end position="137"/>
    </location>
</feature>
<dbReference type="EMBL" id="CP059272">
    <property type="protein sequence ID" value="QLQ81741.1"/>
    <property type="molecule type" value="Genomic_DNA"/>
</dbReference>